<evidence type="ECO:0000313" key="1">
    <source>
        <dbReference type="EnsemblMetazoa" id="PPAI010794-PA"/>
    </source>
</evidence>
<keyword evidence="2" id="KW-1185">Reference proteome</keyword>
<proteinExistence type="predicted"/>
<name>A0A1B0DQK3_PHLPP</name>
<dbReference type="VEuPathDB" id="VectorBase:PPAI010794"/>
<organism evidence="1 2">
    <name type="scientific">Phlebotomus papatasi</name>
    <name type="common">Sandfly</name>
    <dbReference type="NCBI Taxonomy" id="29031"/>
    <lineage>
        <taxon>Eukaryota</taxon>
        <taxon>Metazoa</taxon>
        <taxon>Ecdysozoa</taxon>
        <taxon>Arthropoda</taxon>
        <taxon>Hexapoda</taxon>
        <taxon>Insecta</taxon>
        <taxon>Pterygota</taxon>
        <taxon>Neoptera</taxon>
        <taxon>Endopterygota</taxon>
        <taxon>Diptera</taxon>
        <taxon>Nematocera</taxon>
        <taxon>Psychodoidea</taxon>
        <taxon>Psychodidae</taxon>
        <taxon>Phlebotomus</taxon>
        <taxon>Phlebotomus</taxon>
    </lineage>
</organism>
<dbReference type="AlphaFoldDB" id="A0A1B0DQK3"/>
<sequence length="103" mass="11827">MNERLTSSLSSLKRKIDGQRPKEAINCVQLISSIFDEALTNSEIDLAIDIIFNVNSGTIAVLFQSIQYNKMFKQINVEIFQLHLRIVREHPEKMSKYVTSVVQ</sequence>
<dbReference type="EMBL" id="AJVK01019157">
    <property type="status" value="NOT_ANNOTATED_CDS"/>
    <property type="molecule type" value="Genomic_DNA"/>
</dbReference>
<dbReference type="VEuPathDB" id="VectorBase:PPAPM1_010570"/>
<reference evidence="1" key="1">
    <citation type="submission" date="2022-08" db="UniProtKB">
        <authorList>
            <consortium name="EnsemblMetazoa"/>
        </authorList>
    </citation>
    <scope>IDENTIFICATION</scope>
    <source>
        <strain evidence="1">Israel</strain>
    </source>
</reference>
<dbReference type="Proteomes" id="UP000092462">
    <property type="component" value="Unassembled WGS sequence"/>
</dbReference>
<accession>A0A1B0DQK3</accession>
<protein>
    <submittedName>
        <fullName evidence="1">Uncharacterized protein</fullName>
    </submittedName>
</protein>
<dbReference type="EnsemblMetazoa" id="PPAI010794-RA">
    <property type="protein sequence ID" value="PPAI010794-PA"/>
    <property type="gene ID" value="PPAI010794"/>
</dbReference>
<evidence type="ECO:0000313" key="2">
    <source>
        <dbReference type="Proteomes" id="UP000092462"/>
    </source>
</evidence>